<evidence type="ECO:0000256" key="1">
    <source>
        <dbReference type="SAM" id="Phobius"/>
    </source>
</evidence>
<evidence type="ECO:0000313" key="2">
    <source>
        <dbReference type="EMBL" id="OAP85669.1"/>
    </source>
</evidence>
<sequence length="208" mass="21539">MSVSFLAAQLRRVRVALAIPLVAAVVTALVGRLAAAAWSSMQGMALAFGLGQIFVICSGVAVAIVLTGDPLVELHEATPASFRRVQVVRAVAVTASAVIGAVVMFAPLHVAGVWMQDKGWITVVIPIGSAVTIAAAAFGAAAYTGSASSTTIVVTATWLFLAALWDPYVEPLLLRRGIPVLIATILAVRAWRRLGDAERNISQAVAAA</sequence>
<evidence type="ECO:0000313" key="3">
    <source>
        <dbReference type="Proteomes" id="UP000078368"/>
    </source>
</evidence>
<comment type="caution">
    <text evidence="2">The sequence shown here is derived from an EMBL/GenBank/DDBJ whole genome shotgun (WGS) entry which is preliminary data.</text>
</comment>
<reference evidence="2 3" key="1">
    <citation type="submission" date="2016-04" db="EMBL/GenBank/DDBJ databases">
        <title>Peptidophaga gingivicola gen. nov., sp. nov., isolated from human subgingival plaque.</title>
        <authorList>
            <person name="Beall C.J."/>
            <person name="Mokrzan E.M."/>
            <person name="Griffen A.L."/>
            <person name="Leys E.J."/>
        </authorList>
    </citation>
    <scope>NUCLEOTIDE SEQUENCE [LARGE SCALE GENOMIC DNA]</scope>
    <source>
        <strain evidence="2 3">BA112</strain>
    </source>
</reference>
<proteinExistence type="predicted"/>
<dbReference type="AlphaFoldDB" id="A0A179B2U4"/>
<dbReference type="STRING" id="1823756.A4H34_00210"/>
<keyword evidence="1" id="KW-1133">Transmembrane helix</keyword>
<keyword evidence="1" id="KW-0812">Transmembrane</keyword>
<feature type="transmembrane region" description="Helical" evidence="1">
    <location>
        <begin position="120"/>
        <end position="143"/>
    </location>
</feature>
<dbReference type="EMBL" id="LVZK01000001">
    <property type="protein sequence ID" value="OAP85669.1"/>
    <property type="molecule type" value="Genomic_DNA"/>
</dbReference>
<accession>A0A179B2U4</accession>
<organism evidence="2 3">
    <name type="scientific">Peptidiphaga gingivicola</name>
    <dbReference type="NCBI Taxonomy" id="2741497"/>
    <lineage>
        <taxon>Bacteria</taxon>
        <taxon>Bacillati</taxon>
        <taxon>Actinomycetota</taxon>
        <taxon>Actinomycetes</taxon>
        <taxon>Actinomycetales</taxon>
        <taxon>Actinomycetaceae</taxon>
        <taxon>Peptidiphaga</taxon>
    </lineage>
</organism>
<gene>
    <name evidence="2" type="ORF">A4H34_00210</name>
</gene>
<keyword evidence="1" id="KW-0472">Membrane</keyword>
<feature type="transmembrane region" description="Helical" evidence="1">
    <location>
        <begin position="87"/>
        <end position="108"/>
    </location>
</feature>
<protein>
    <submittedName>
        <fullName evidence="2">Uncharacterized protein</fullName>
    </submittedName>
</protein>
<feature type="transmembrane region" description="Helical" evidence="1">
    <location>
        <begin position="150"/>
        <end position="168"/>
    </location>
</feature>
<name>A0A179B2U4_9ACTO</name>
<keyword evidence="3" id="KW-1185">Reference proteome</keyword>
<feature type="transmembrane region" description="Helical" evidence="1">
    <location>
        <begin position="45"/>
        <end position="66"/>
    </location>
</feature>
<feature type="transmembrane region" description="Helical" evidence="1">
    <location>
        <begin position="174"/>
        <end position="191"/>
    </location>
</feature>
<dbReference type="OrthoDB" id="3267809at2"/>
<dbReference type="RefSeq" id="WP_064230667.1">
    <property type="nucleotide sequence ID" value="NZ_LVZK01000001.1"/>
</dbReference>
<dbReference type="Proteomes" id="UP000078368">
    <property type="component" value="Unassembled WGS sequence"/>
</dbReference>